<evidence type="ECO:0000256" key="1">
    <source>
        <dbReference type="SAM" id="SignalP"/>
    </source>
</evidence>
<evidence type="ECO:0000313" key="3">
    <source>
        <dbReference type="Proteomes" id="UP000237246"/>
    </source>
</evidence>
<sequence length="56" mass="6119">MGFSMLCCTLPLYFHCLCAKAMLWISSSVKSPRSSSTLAQNQTTSGKLGLFILVFV</sequence>
<gene>
    <name evidence="2" type="ORF">CIB84_017689</name>
</gene>
<proteinExistence type="predicted"/>
<protein>
    <submittedName>
        <fullName evidence="2">Uncharacterized protein</fullName>
    </submittedName>
</protein>
<dbReference type="EMBL" id="PPHD01121559">
    <property type="protein sequence ID" value="POI18565.1"/>
    <property type="molecule type" value="Genomic_DNA"/>
</dbReference>
<reference evidence="2 3" key="1">
    <citation type="submission" date="2018-01" db="EMBL/GenBank/DDBJ databases">
        <title>Comparison of the Chinese Bamboo Partridge and Red Junglefowl genome sequences highlights the importance of demography in genome evolution.</title>
        <authorList>
            <person name="Tiley G.P."/>
            <person name="Kimball R.T."/>
            <person name="Braun E.L."/>
            <person name="Burleigh J.G."/>
        </authorList>
    </citation>
    <scope>NUCLEOTIDE SEQUENCE [LARGE SCALE GENOMIC DNA]</scope>
    <source>
        <strain evidence="2">RTK389</strain>
        <tissue evidence="2">Blood</tissue>
    </source>
</reference>
<feature type="signal peptide" evidence="1">
    <location>
        <begin position="1"/>
        <end position="19"/>
    </location>
</feature>
<feature type="chain" id="PRO_5015163464" evidence="1">
    <location>
        <begin position="20"/>
        <end position="56"/>
    </location>
</feature>
<organism evidence="2 3">
    <name type="scientific">Bambusicola thoracicus</name>
    <name type="common">Chinese bamboo-partridge</name>
    <name type="synonym">Perdix thoracica</name>
    <dbReference type="NCBI Taxonomy" id="9083"/>
    <lineage>
        <taxon>Eukaryota</taxon>
        <taxon>Metazoa</taxon>
        <taxon>Chordata</taxon>
        <taxon>Craniata</taxon>
        <taxon>Vertebrata</taxon>
        <taxon>Euteleostomi</taxon>
        <taxon>Archelosauria</taxon>
        <taxon>Archosauria</taxon>
        <taxon>Dinosauria</taxon>
        <taxon>Saurischia</taxon>
        <taxon>Theropoda</taxon>
        <taxon>Coelurosauria</taxon>
        <taxon>Aves</taxon>
        <taxon>Neognathae</taxon>
        <taxon>Galloanserae</taxon>
        <taxon>Galliformes</taxon>
        <taxon>Phasianidae</taxon>
        <taxon>Perdicinae</taxon>
        <taxon>Bambusicola</taxon>
    </lineage>
</organism>
<comment type="caution">
    <text evidence="2">The sequence shown here is derived from an EMBL/GenBank/DDBJ whole genome shotgun (WGS) entry which is preliminary data.</text>
</comment>
<accession>A0A2P4S358</accession>
<dbReference type="Proteomes" id="UP000237246">
    <property type="component" value="Unassembled WGS sequence"/>
</dbReference>
<name>A0A2P4S358_BAMTH</name>
<keyword evidence="3" id="KW-1185">Reference proteome</keyword>
<evidence type="ECO:0000313" key="2">
    <source>
        <dbReference type="EMBL" id="POI18565.1"/>
    </source>
</evidence>
<dbReference type="AlphaFoldDB" id="A0A2P4S358"/>
<keyword evidence="1" id="KW-0732">Signal</keyword>